<dbReference type="InParanoid" id="F4RXT0"/>
<dbReference type="KEGG" id="mlr:MELLADRAFT_109838"/>
<organism evidence="4">
    <name type="scientific">Melampsora larici-populina (strain 98AG31 / pathotype 3-4-7)</name>
    <name type="common">Poplar leaf rust fungus</name>
    <dbReference type="NCBI Taxonomy" id="747676"/>
    <lineage>
        <taxon>Eukaryota</taxon>
        <taxon>Fungi</taxon>
        <taxon>Dikarya</taxon>
        <taxon>Basidiomycota</taxon>
        <taxon>Pucciniomycotina</taxon>
        <taxon>Pucciniomycetes</taxon>
        <taxon>Pucciniales</taxon>
        <taxon>Melampsoraceae</taxon>
        <taxon>Melampsora</taxon>
    </lineage>
</organism>
<feature type="region of interest" description="Disordered" evidence="1">
    <location>
        <begin position="94"/>
        <end position="125"/>
    </location>
</feature>
<accession>F4RXT0</accession>
<protein>
    <recommendedName>
        <fullName evidence="2">Peroxisomal membrane protein PEX14-like KPWE domain-containing protein</fullName>
    </recommendedName>
</protein>
<evidence type="ECO:0000313" key="4">
    <source>
        <dbReference type="Proteomes" id="UP000001072"/>
    </source>
</evidence>
<feature type="region of interest" description="Disordered" evidence="1">
    <location>
        <begin position="1"/>
        <end position="65"/>
    </location>
</feature>
<keyword evidence="4" id="KW-1185">Reference proteome</keyword>
<dbReference type="Proteomes" id="UP000001072">
    <property type="component" value="Unassembled WGS sequence"/>
</dbReference>
<reference evidence="4" key="1">
    <citation type="journal article" date="2011" name="Proc. Natl. Acad. Sci. U.S.A.">
        <title>Obligate biotrophy features unraveled by the genomic analysis of rust fungi.</title>
        <authorList>
            <person name="Duplessis S."/>
            <person name="Cuomo C.A."/>
            <person name="Lin Y.-C."/>
            <person name="Aerts A."/>
            <person name="Tisserant E."/>
            <person name="Veneault-Fourrey C."/>
            <person name="Joly D.L."/>
            <person name="Hacquard S."/>
            <person name="Amselem J."/>
            <person name="Cantarel B.L."/>
            <person name="Chiu R."/>
            <person name="Coutinho P.M."/>
            <person name="Feau N."/>
            <person name="Field M."/>
            <person name="Frey P."/>
            <person name="Gelhaye E."/>
            <person name="Goldberg J."/>
            <person name="Grabherr M.G."/>
            <person name="Kodira C.D."/>
            <person name="Kohler A."/>
            <person name="Kuees U."/>
            <person name="Lindquist E.A."/>
            <person name="Lucas S.M."/>
            <person name="Mago R."/>
            <person name="Mauceli E."/>
            <person name="Morin E."/>
            <person name="Murat C."/>
            <person name="Pangilinan J.L."/>
            <person name="Park R."/>
            <person name="Pearson M."/>
            <person name="Quesneville H."/>
            <person name="Rouhier N."/>
            <person name="Sakthikumar S."/>
            <person name="Salamov A.A."/>
            <person name="Schmutz J."/>
            <person name="Selles B."/>
            <person name="Shapiro H."/>
            <person name="Tanguay P."/>
            <person name="Tuskan G.A."/>
            <person name="Henrissat B."/>
            <person name="Van de Peer Y."/>
            <person name="Rouze P."/>
            <person name="Ellis J.G."/>
            <person name="Dodds P.N."/>
            <person name="Schein J.E."/>
            <person name="Zhong S."/>
            <person name="Hamelin R.C."/>
            <person name="Grigoriev I.V."/>
            <person name="Szabo L.J."/>
            <person name="Martin F."/>
        </authorList>
    </citation>
    <scope>NUCLEOTIDE SEQUENCE [LARGE SCALE GENOMIC DNA]</scope>
    <source>
        <strain evidence="4">98AG31 / pathotype 3-4-7</strain>
    </source>
</reference>
<dbReference type="HOGENOM" id="CLU_1993117_0_0_1"/>
<feature type="compositionally biased region" description="Low complexity" evidence="1">
    <location>
        <begin position="50"/>
        <end position="64"/>
    </location>
</feature>
<gene>
    <name evidence="3" type="ORF">MELLADRAFT_109838</name>
</gene>
<evidence type="ECO:0000313" key="3">
    <source>
        <dbReference type="EMBL" id="EGG02782.1"/>
    </source>
</evidence>
<feature type="domain" description="Peroxisomal membrane protein PEX14-like KPWE" evidence="2">
    <location>
        <begin position="66"/>
        <end position="121"/>
    </location>
</feature>
<sequence>MSNREEECLNQTTKIELIAESDTDKIESNEESHENEATMVDNPATPSVDLNQNSNQMNLNQNSQPTYPLPFNELVELINSGIELNESNLPGYKTIADRLNPEKPSQPGLANQSNSALKPWQIHPP</sequence>
<dbReference type="InterPro" id="IPR040554">
    <property type="entry name" value="KPWE_PEX14_dom"/>
</dbReference>
<dbReference type="AlphaFoldDB" id="F4RXT0"/>
<dbReference type="Pfam" id="PF17733">
    <property type="entry name" value="KPWE_dom"/>
    <property type="match status" value="1"/>
</dbReference>
<dbReference type="VEuPathDB" id="FungiDB:MELLADRAFT_109838"/>
<dbReference type="RefSeq" id="XP_007413895.1">
    <property type="nucleotide sequence ID" value="XM_007413833.1"/>
</dbReference>
<proteinExistence type="predicted"/>
<dbReference type="OrthoDB" id="2506466at2759"/>
<dbReference type="EMBL" id="GL883128">
    <property type="protein sequence ID" value="EGG02782.1"/>
    <property type="molecule type" value="Genomic_DNA"/>
</dbReference>
<feature type="compositionally biased region" description="Basic and acidic residues" evidence="1">
    <location>
        <begin position="22"/>
        <end position="36"/>
    </location>
</feature>
<dbReference type="GeneID" id="18923890"/>
<name>F4RXT0_MELLP</name>
<evidence type="ECO:0000259" key="2">
    <source>
        <dbReference type="Pfam" id="PF17733"/>
    </source>
</evidence>
<evidence type="ECO:0000256" key="1">
    <source>
        <dbReference type="SAM" id="MobiDB-lite"/>
    </source>
</evidence>